<keyword evidence="2" id="KW-0812">Transmembrane</keyword>
<reference evidence="4" key="2">
    <citation type="submission" date="2025-09" db="UniProtKB">
        <authorList>
            <consortium name="Ensembl"/>
        </authorList>
    </citation>
    <scope>IDENTIFICATION</scope>
</reference>
<keyword evidence="2" id="KW-1133">Transmembrane helix</keyword>
<keyword evidence="1" id="KW-1015">Disulfide bond</keyword>
<dbReference type="Proteomes" id="UP000264840">
    <property type="component" value="Unplaced"/>
</dbReference>
<feature type="disulfide bond" evidence="1">
    <location>
        <begin position="45"/>
        <end position="54"/>
    </location>
</feature>
<dbReference type="PROSITE" id="PS00022">
    <property type="entry name" value="EGF_1"/>
    <property type="match status" value="1"/>
</dbReference>
<keyword evidence="2" id="KW-0472">Membrane</keyword>
<organism evidence="4 5">
    <name type="scientific">Haplochromis burtoni</name>
    <name type="common">Burton's mouthbrooder</name>
    <name type="synonym">Chromis burtoni</name>
    <dbReference type="NCBI Taxonomy" id="8153"/>
    <lineage>
        <taxon>Eukaryota</taxon>
        <taxon>Metazoa</taxon>
        <taxon>Chordata</taxon>
        <taxon>Craniata</taxon>
        <taxon>Vertebrata</taxon>
        <taxon>Euteleostomi</taxon>
        <taxon>Actinopterygii</taxon>
        <taxon>Neopterygii</taxon>
        <taxon>Teleostei</taxon>
        <taxon>Neoteleostei</taxon>
        <taxon>Acanthomorphata</taxon>
        <taxon>Ovalentaria</taxon>
        <taxon>Cichlomorphae</taxon>
        <taxon>Cichliformes</taxon>
        <taxon>Cichlidae</taxon>
        <taxon>African cichlids</taxon>
        <taxon>Pseudocrenilabrinae</taxon>
        <taxon>Haplochromini</taxon>
        <taxon>Haplochromis</taxon>
    </lineage>
</organism>
<evidence type="ECO:0000313" key="4">
    <source>
        <dbReference type="Ensembl" id="ENSHBUP00000021161.1"/>
    </source>
</evidence>
<sequence length="105" mass="11034">MTTTSLPPEGRGISPNLSACRESQCNNHGNCVTPPGGGTALLCNCDLGYKGDSCGETVNGALGLPLTLSVLAVLIGLAILAFVLAKYQQRKRKQIYPLMYSLHGI</sequence>
<accession>A0A3Q2W839</accession>
<comment type="caution">
    <text evidence="1">Lacks conserved residue(s) required for the propagation of feature annotation.</text>
</comment>
<protein>
    <recommendedName>
        <fullName evidence="3">EGF-like domain-containing protein</fullName>
    </recommendedName>
</protein>
<evidence type="ECO:0000313" key="5">
    <source>
        <dbReference type="Proteomes" id="UP000264840"/>
    </source>
</evidence>
<dbReference type="PROSITE" id="PS50026">
    <property type="entry name" value="EGF_3"/>
    <property type="match status" value="1"/>
</dbReference>
<dbReference type="InterPro" id="IPR000742">
    <property type="entry name" value="EGF"/>
</dbReference>
<proteinExistence type="predicted"/>
<name>A0A3Q2W839_HAPBU</name>
<feature type="domain" description="EGF-like" evidence="3">
    <location>
        <begin position="16"/>
        <end position="55"/>
    </location>
</feature>
<dbReference type="PROSITE" id="PS01186">
    <property type="entry name" value="EGF_2"/>
    <property type="match status" value="1"/>
</dbReference>
<dbReference type="Ensembl" id="ENSHBUT00000030943.1">
    <property type="protein sequence ID" value="ENSHBUP00000021161.1"/>
    <property type="gene ID" value="ENSHBUG00000023458.1"/>
</dbReference>
<dbReference type="OMA" id="ACEAPSD"/>
<reference evidence="4" key="1">
    <citation type="submission" date="2025-08" db="UniProtKB">
        <authorList>
            <consortium name="Ensembl"/>
        </authorList>
    </citation>
    <scope>IDENTIFICATION</scope>
</reference>
<evidence type="ECO:0000256" key="2">
    <source>
        <dbReference type="SAM" id="Phobius"/>
    </source>
</evidence>
<dbReference type="SUPFAM" id="SSF57196">
    <property type="entry name" value="EGF/Laminin"/>
    <property type="match status" value="1"/>
</dbReference>
<dbReference type="AlphaFoldDB" id="A0A3Q2W839"/>
<keyword evidence="5" id="KW-1185">Reference proteome</keyword>
<evidence type="ECO:0000256" key="1">
    <source>
        <dbReference type="PROSITE-ProRule" id="PRU00076"/>
    </source>
</evidence>
<keyword evidence="1" id="KW-0245">EGF-like domain</keyword>
<evidence type="ECO:0000259" key="3">
    <source>
        <dbReference type="PROSITE" id="PS50026"/>
    </source>
</evidence>
<dbReference type="GeneTree" id="ENSGT00610000087482"/>
<dbReference type="STRING" id="8153.ENSHBUP00000021161"/>
<dbReference type="Gene3D" id="2.10.25.10">
    <property type="entry name" value="Laminin"/>
    <property type="match status" value="1"/>
</dbReference>
<feature type="transmembrane region" description="Helical" evidence="2">
    <location>
        <begin position="66"/>
        <end position="85"/>
    </location>
</feature>